<keyword evidence="3" id="KW-1185">Reference proteome</keyword>
<sequence>MHSPNAGPHDALTPENAVVLLVDHQLGLMQLIDDMSPETAKNNVLGLARATRTLGLPVLLTTNRDEGPNGPLLPELAALFHDSEVIRRPGVVNAYRWPALREALEATGRKKVVVAGVTDATCLIASVDLVQDGYEVHAVIDASGTEASGQTVRETVVANLSQAGVNIKTWFGVVAELIAARHRDEAQGRQVATDAVHDHLPGGDRLLDTDMAHVTGRTAVPAWFEDGESEPTGRTQALGPQK</sequence>
<dbReference type="KEGG" id="scad:DN051_03655"/>
<dbReference type="Proteomes" id="UP000249616">
    <property type="component" value="Chromosome"/>
</dbReference>
<dbReference type="Gene3D" id="3.40.50.850">
    <property type="entry name" value="Isochorismatase-like"/>
    <property type="match status" value="1"/>
</dbReference>
<dbReference type="InterPro" id="IPR053152">
    <property type="entry name" value="Hydrolase_YcaC-like"/>
</dbReference>
<dbReference type="GO" id="GO:0016787">
    <property type="term" value="F:hydrolase activity"/>
    <property type="evidence" value="ECO:0007669"/>
    <property type="project" value="UniProtKB-KW"/>
</dbReference>
<dbReference type="PANTHER" id="PTHR43559">
    <property type="entry name" value="HYDROLASE YCAC-RELATED"/>
    <property type="match status" value="1"/>
</dbReference>
<reference evidence="2 3" key="1">
    <citation type="journal article" date="2019" name="Int. J. Syst. Evol. Microbiol.">
        <title>Streptomyces cadmiisoli sp. nov., a novel actinomycete isolated from cadmium-contaminated soil.</title>
        <authorList>
            <person name="Li K."/>
            <person name="Tang X."/>
            <person name="Zhao J."/>
            <person name="Guo Y."/>
            <person name="Tang Y."/>
            <person name="Gao J."/>
        </authorList>
    </citation>
    <scope>NUCLEOTIDE SEQUENCE [LARGE SCALE GENOMIC DNA]</scope>
    <source>
        <strain evidence="2 3">ZFG47</strain>
    </source>
</reference>
<dbReference type="AlphaFoldDB" id="A0A2Z4ISW9"/>
<evidence type="ECO:0000313" key="2">
    <source>
        <dbReference type="EMBL" id="AWW35857.1"/>
    </source>
</evidence>
<feature type="domain" description="Isochorismatase-like" evidence="1">
    <location>
        <begin position="19"/>
        <end position="167"/>
    </location>
</feature>
<dbReference type="PANTHER" id="PTHR43559:SF3">
    <property type="entry name" value="HYDROLASE YCAC-RELATED"/>
    <property type="match status" value="1"/>
</dbReference>
<dbReference type="InterPro" id="IPR036380">
    <property type="entry name" value="Isochorismatase-like_sf"/>
</dbReference>
<name>A0A2Z4ISW9_9ACTN</name>
<proteinExistence type="predicted"/>
<dbReference type="RefSeq" id="WP_112437960.1">
    <property type="nucleotide sequence ID" value="NZ_CBDRHE010000006.1"/>
</dbReference>
<evidence type="ECO:0000313" key="3">
    <source>
        <dbReference type="Proteomes" id="UP000249616"/>
    </source>
</evidence>
<protein>
    <submittedName>
        <fullName evidence="2">Hydrolase</fullName>
    </submittedName>
</protein>
<dbReference type="InterPro" id="IPR000868">
    <property type="entry name" value="Isochorismatase-like_dom"/>
</dbReference>
<evidence type="ECO:0000259" key="1">
    <source>
        <dbReference type="Pfam" id="PF00857"/>
    </source>
</evidence>
<organism evidence="2 3">
    <name type="scientific">Streptomyces cadmiisoli</name>
    <dbReference type="NCBI Taxonomy" id="2184053"/>
    <lineage>
        <taxon>Bacteria</taxon>
        <taxon>Bacillati</taxon>
        <taxon>Actinomycetota</taxon>
        <taxon>Actinomycetes</taxon>
        <taxon>Kitasatosporales</taxon>
        <taxon>Streptomycetaceae</taxon>
        <taxon>Streptomyces</taxon>
        <taxon>Streptomyces aurantiacus group</taxon>
    </lineage>
</organism>
<accession>A0A2Z4ISW9</accession>
<dbReference type="Pfam" id="PF00857">
    <property type="entry name" value="Isochorismatase"/>
    <property type="match status" value="1"/>
</dbReference>
<dbReference type="SUPFAM" id="SSF52499">
    <property type="entry name" value="Isochorismatase-like hydrolases"/>
    <property type="match status" value="1"/>
</dbReference>
<keyword evidence="2" id="KW-0378">Hydrolase</keyword>
<gene>
    <name evidence="2" type="ORF">DN051_03655</name>
</gene>
<dbReference type="EMBL" id="CP030073">
    <property type="protein sequence ID" value="AWW35857.1"/>
    <property type="molecule type" value="Genomic_DNA"/>
</dbReference>